<name>A0A401YI67_9ACTN</name>
<accession>A0A401YI67</accession>
<keyword evidence="5" id="KW-1185">Reference proteome</keyword>
<dbReference type="PANTHER" id="PTHR12526">
    <property type="entry name" value="GLYCOSYLTRANSFERASE"/>
    <property type="match status" value="1"/>
</dbReference>
<dbReference type="EMBL" id="BIFH01000015">
    <property type="protein sequence ID" value="GCD94295.1"/>
    <property type="molecule type" value="Genomic_DNA"/>
</dbReference>
<evidence type="ECO:0000259" key="3">
    <source>
        <dbReference type="Pfam" id="PF00534"/>
    </source>
</evidence>
<dbReference type="AlphaFoldDB" id="A0A401YI67"/>
<organism evidence="4 5">
    <name type="scientific">Embleya hyalina</name>
    <dbReference type="NCBI Taxonomy" id="516124"/>
    <lineage>
        <taxon>Bacteria</taxon>
        <taxon>Bacillati</taxon>
        <taxon>Actinomycetota</taxon>
        <taxon>Actinomycetes</taxon>
        <taxon>Kitasatosporales</taxon>
        <taxon>Streptomycetaceae</taxon>
        <taxon>Embleya</taxon>
    </lineage>
</organism>
<gene>
    <name evidence="4" type="ORF">EHYA_01955</name>
</gene>
<keyword evidence="2 4" id="KW-0808">Transferase</keyword>
<dbReference type="Pfam" id="PF00534">
    <property type="entry name" value="Glycos_transf_1"/>
    <property type="match status" value="1"/>
</dbReference>
<evidence type="ECO:0000256" key="2">
    <source>
        <dbReference type="ARBA" id="ARBA00022679"/>
    </source>
</evidence>
<sequence length="383" mass="42697">MTRTPRDIFIVCNNIEELGGLQRWAHHTAGMLEASGHAVHLIGVVHPESVHDYGRDLPYRTSVLHRVHPPSAWGPRTVRDRLDVVARRREALRKASVRQAADRLTALFRAARPGAIVIVPQVWAMEWVAAADTSGLRVIGMSHESFEASANSSRARRVRRWFADVDRLLLLTVEDADAWSRDGLNNVDVLPNPLPITPETTSERTAPLVVALGRLSFEKGYDLLLEAWVDVARRRPDWRLRLYGSGPEEARLRARASTLGLTDGVEFAGRTADVEGALREASVFAAPSRAEGFPISLMEAMAMGVPSVAFDCAPGVREIVAHERNGLLVPRGNTREFTVALERLITDRALRDRLGEQGLEDVTRFAPEAVLERWEQIFGYVYR</sequence>
<reference evidence="4 5" key="1">
    <citation type="submission" date="2018-12" db="EMBL/GenBank/DDBJ databases">
        <title>Draft genome sequence of Embleya hyalina NBRC 13850T.</title>
        <authorList>
            <person name="Komaki H."/>
            <person name="Hosoyama A."/>
            <person name="Kimura A."/>
            <person name="Ichikawa N."/>
            <person name="Tamura T."/>
        </authorList>
    </citation>
    <scope>NUCLEOTIDE SEQUENCE [LARGE SCALE GENOMIC DNA]</scope>
    <source>
        <strain evidence="4 5">NBRC 13850</strain>
    </source>
</reference>
<dbReference type="GO" id="GO:0016757">
    <property type="term" value="F:glycosyltransferase activity"/>
    <property type="evidence" value="ECO:0007669"/>
    <property type="project" value="InterPro"/>
</dbReference>
<dbReference type="InterPro" id="IPR001296">
    <property type="entry name" value="Glyco_trans_1"/>
</dbReference>
<proteinExistence type="predicted"/>
<dbReference type="Gene3D" id="3.40.50.2000">
    <property type="entry name" value="Glycogen Phosphorylase B"/>
    <property type="match status" value="2"/>
</dbReference>
<dbReference type="Proteomes" id="UP000286931">
    <property type="component" value="Unassembled WGS sequence"/>
</dbReference>
<evidence type="ECO:0000256" key="1">
    <source>
        <dbReference type="ARBA" id="ARBA00021292"/>
    </source>
</evidence>
<evidence type="ECO:0000313" key="4">
    <source>
        <dbReference type="EMBL" id="GCD94295.1"/>
    </source>
</evidence>
<protein>
    <recommendedName>
        <fullName evidence="1">D-inositol 3-phosphate glycosyltransferase</fullName>
    </recommendedName>
</protein>
<dbReference type="SUPFAM" id="SSF53756">
    <property type="entry name" value="UDP-Glycosyltransferase/glycogen phosphorylase"/>
    <property type="match status" value="1"/>
</dbReference>
<feature type="domain" description="Glycosyl transferase family 1" evidence="3">
    <location>
        <begin position="203"/>
        <end position="358"/>
    </location>
</feature>
<comment type="caution">
    <text evidence="4">The sequence shown here is derived from an EMBL/GenBank/DDBJ whole genome shotgun (WGS) entry which is preliminary data.</text>
</comment>
<evidence type="ECO:0000313" key="5">
    <source>
        <dbReference type="Proteomes" id="UP000286931"/>
    </source>
</evidence>